<name>A0A5B6YUI3_DAVIN</name>
<evidence type="ECO:0000313" key="2">
    <source>
        <dbReference type="EMBL" id="MPA35491.1"/>
    </source>
</evidence>
<feature type="region of interest" description="Disordered" evidence="1">
    <location>
        <begin position="354"/>
        <end position="381"/>
    </location>
</feature>
<accession>A0A5B6YUI3</accession>
<feature type="region of interest" description="Disordered" evidence="1">
    <location>
        <begin position="452"/>
        <end position="482"/>
    </location>
</feature>
<feature type="compositionally biased region" description="Basic and acidic residues" evidence="1">
    <location>
        <begin position="225"/>
        <end position="249"/>
    </location>
</feature>
<feature type="compositionally biased region" description="Low complexity" evidence="1">
    <location>
        <begin position="188"/>
        <end position="198"/>
    </location>
</feature>
<feature type="compositionally biased region" description="Basic and acidic residues" evidence="1">
    <location>
        <begin position="66"/>
        <end position="81"/>
    </location>
</feature>
<gene>
    <name evidence="2" type="ORF">Din_004932</name>
</gene>
<proteinExistence type="predicted"/>
<feature type="region of interest" description="Disordered" evidence="1">
    <location>
        <begin position="296"/>
        <end position="324"/>
    </location>
</feature>
<protein>
    <submittedName>
        <fullName evidence="2">Uncharacterized protein</fullName>
    </submittedName>
</protein>
<feature type="region of interest" description="Disordered" evidence="1">
    <location>
        <begin position="1"/>
        <end position="261"/>
    </location>
</feature>
<feature type="compositionally biased region" description="Basic residues" evidence="1">
    <location>
        <begin position="25"/>
        <end position="39"/>
    </location>
</feature>
<dbReference type="PANTHER" id="PTHR36808:SF1">
    <property type="entry name" value="TRANSCRIPTIONAL REGULATOR ATRX-LIKE PROTEIN"/>
    <property type="match status" value="1"/>
</dbReference>
<sequence length="584" mass="64355">MGGSGSSSKRKYSKRKSSKISSEARRRKKSRRTKSKKLHRRDDSISSYSDDDSRSLASVSSSSSEDDYRRARSRRRSDVKGSRKRAQRRSIGSESSKDLCRVKKRKGSKRNGDSEVRKKSKKKKPKIDASISSISSDSRSCSTCRGGSSSSGESEFGRPRGRSRENNRDTRDLTKGRSGTKNNKIRSRSSCSRCSDSSDYNKKQKLAGENSSRRLRSVVTVPKPPQEEEREWDKDGHKEEIVYDHDDYPSCRSNDSNDWGSKRDLAHVASEKRKVENVKGEESLVSNIRTTKFTESCKISGGKDDQSNPCSDAVGVNNPCKESKSEVSATIASSNGDDLESILRQKALENLSKFRGGLQTNAKTPADQKNMSGSDVKQSSTAKAEFVQNKLPKEGGSRVLGATQVIDQNARLIMKRDSSRAARIDQKIQERKYSGTESEIARRNVVCPPDQVALSGNPQEKDISPVSAVTNKSESGRSALRQESLGTCSILKQSPMSQASPKSKLLVTDSGVNNSAAETSQTVDVTSNKHGIEVNNACESAAPEHSSCLKPTMSVMRGGEMVQVNYKVYIPKKPSALARRQLRR</sequence>
<organism evidence="2">
    <name type="scientific">Davidia involucrata</name>
    <name type="common">Dove tree</name>
    <dbReference type="NCBI Taxonomy" id="16924"/>
    <lineage>
        <taxon>Eukaryota</taxon>
        <taxon>Viridiplantae</taxon>
        <taxon>Streptophyta</taxon>
        <taxon>Embryophyta</taxon>
        <taxon>Tracheophyta</taxon>
        <taxon>Spermatophyta</taxon>
        <taxon>Magnoliopsida</taxon>
        <taxon>eudicotyledons</taxon>
        <taxon>Gunneridae</taxon>
        <taxon>Pentapetalae</taxon>
        <taxon>asterids</taxon>
        <taxon>Cornales</taxon>
        <taxon>Nyssaceae</taxon>
        <taxon>Davidia</taxon>
    </lineage>
</organism>
<dbReference type="PANTHER" id="PTHR36808">
    <property type="entry name" value="TRANSCRIPTIONAL REGULATOR ATRX-LIKE PROTEIN"/>
    <property type="match status" value="1"/>
</dbReference>
<feature type="compositionally biased region" description="Basic residues" evidence="1">
    <location>
        <begin position="8"/>
        <end position="18"/>
    </location>
</feature>
<dbReference type="EMBL" id="GHES01004932">
    <property type="protein sequence ID" value="MPA35491.1"/>
    <property type="molecule type" value="Transcribed_RNA"/>
</dbReference>
<feature type="compositionally biased region" description="Polar residues" evidence="1">
    <location>
        <begin position="358"/>
        <end position="381"/>
    </location>
</feature>
<feature type="compositionally biased region" description="Basic and acidic residues" evidence="1">
    <location>
        <begin position="155"/>
        <end position="175"/>
    </location>
</feature>
<feature type="compositionally biased region" description="Low complexity" evidence="1">
    <location>
        <begin position="128"/>
        <end position="154"/>
    </location>
</feature>
<reference evidence="2" key="1">
    <citation type="submission" date="2019-08" db="EMBL/GenBank/DDBJ databases">
        <title>Reference gene set and small RNA set construction with multiple tissues from Davidia involucrata Baill.</title>
        <authorList>
            <person name="Yang H."/>
            <person name="Zhou C."/>
            <person name="Li G."/>
            <person name="Wang J."/>
            <person name="Gao P."/>
            <person name="Wang M."/>
            <person name="Wang R."/>
            <person name="Zhao Y."/>
        </authorList>
    </citation>
    <scope>NUCLEOTIDE SEQUENCE</scope>
    <source>
        <tissue evidence="2">Mixed with DoveR01_LX</tissue>
    </source>
</reference>
<dbReference type="AlphaFoldDB" id="A0A5B6YUI3"/>
<evidence type="ECO:0000256" key="1">
    <source>
        <dbReference type="SAM" id="MobiDB-lite"/>
    </source>
</evidence>